<dbReference type="InterPro" id="IPR005607">
    <property type="entry name" value="BSD_dom"/>
</dbReference>
<feature type="region of interest" description="Disordered" evidence="1">
    <location>
        <begin position="1"/>
        <end position="29"/>
    </location>
</feature>
<dbReference type="PANTHER" id="PTHR16019:SF5">
    <property type="entry name" value="BSD DOMAIN-CONTAINING PROTEIN 1"/>
    <property type="match status" value="1"/>
</dbReference>
<dbReference type="Proteomes" id="UP000800092">
    <property type="component" value="Unassembled WGS sequence"/>
</dbReference>
<organism evidence="3 4">
    <name type="scientific">Viridothelium virens</name>
    <name type="common">Speckled blister lichen</name>
    <name type="synonym">Trypethelium virens</name>
    <dbReference type="NCBI Taxonomy" id="1048519"/>
    <lineage>
        <taxon>Eukaryota</taxon>
        <taxon>Fungi</taxon>
        <taxon>Dikarya</taxon>
        <taxon>Ascomycota</taxon>
        <taxon>Pezizomycotina</taxon>
        <taxon>Dothideomycetes</taxon>
        <taxon>Dothideomycetes incertae sedis</taxon>
        <taxon>Trypetheliales</taxon>
        <taxon>Trypetheliaceae</taxon>
        <taxon>Viridothelium</taxon>
    </lineage>
</organism>
<feature type="compositionally biased region" description="Basic and acidic residues" evidence="1">
    <location>
        <begin position="1"/>
        <end position="10"/>
    </location>
</feature>
<dbReference type="EMBL" id="ML991772">
    <property type="protein sequence ID" value="KAF2239715.1"/>
    <property type="molecule type" value="Genomic_DNA"/>
</dbReference>
<feature type="region of interest" description="Disordered" evidence="1">
    <location>
        <begin position="306"/>
        <end position="413"/>
    </location>
</feature>
<dbReference type="SUPFAM" id="SSF140383">
    <property type="entry name" value="BSD domain-like"/>
    <property type="match status" value="1"/>
</dbReference>
<dbReference type="AlphaFoldDB" id="A0A6A6HNL4"/>
<reference evidence="3" key="1">
    <citation type="journal article" date="2020" name="Stud. Mycol.">
        <title>101 Dothideomycetes genomes: a test case for predicting lifestyles and emergence of pathogens.</title>
        <authorList>
            <person name="Haridas S."/>
            <person name="Albert R."/>
            <person name="Binder M."/>
            <person name="Bloem J."/>
            <person name="Labutti K."/>
            <person name="Salamov A."/>
            <person name="Andreopoulos B."/>
            <person name="Baker S."/>
            <person name="Barry K."/>
            <person name="Bills G."/>
            <person name="Bluhm B."/>
            <person name="Cannon C."/>
            <person name="Castanera R."/>
            <person name="Culley D."/>
            <person name="Daum C."/>
            <person name="Ezra D."/>
            <person name="Gonzalez J."/>
            <person name="Henrissat B."/>
            <person name="Kuo A."/>
            <person name="Liang C."/>
            <person name="Lipzen A."/>
            <person name="Lutzoni F."/>
            <person name="Magnuson J."/>
            <person name="Mondo S."/>
            <person name="Nolan M."/>
            <person name="Ohm R."/>
            <person name="Pangilinan J."/>
            <person name="Park H.-J."/>
            <person name="Ramirez L."/>
            <person name="Alfaro M."/>
            <person name="Sun H."/>
            <person name="Tritt A."/>
            <person name="Yoshinaga Y."/>
            <person name="Zwiers L.-H."/>
            <person name="Turgeon B."/>
            <person name="Goodwin S."/>
            <person name="Spatafora J."/>
            <person name="Crous P."/>
            <person name="Grigoriev I."/>
        </authorList>
    </citation>
    <scope>NUCLEOTIDE SEQUENCE</scope>
    <source>
        <strain evidence="3">Tuck. ex Michener</strain>
    </source>
</reference>
<name>A0A6A6HNL4_VIRVR</name>
<feature type="domain" description="BSD" evidence="2">
    <location>
        <begin position="243"/>
        <end position="295"/>
    </location>
</feature>
<feature type="compositionally biased region" description="Basic and acidic residues" evidence="1">
    <location>
        <begin position="112"/>
        <end position="131"/>
    </location>
</feature>
<proteinExistence type="predicted"/>
<feature type="compositionally biased region" description="Basic and acidic residues" evidence="1">
    <location>
        <begin position="395"/>
        <end position="405"/>
    </location>
</feature>
<evidence type="ECO:0000256" key="1">
    <source>
        <dbReference type="SAM" id="MobiDB-lite"/>
    </source>
</evidence>
<evidence type="ECO:0000313" key="4">
    <source>
        <dbReference type="Proteomes" id="UP000800092"/>
    </source>
</evidence>
<dbReference type="SMART" id="SM00751">
    <property type="entry name" value="BSD"/>
    <property type="match status" value="1"/>
</dbReference>
<feature type="region of interest" description="Disordered" evidence="1">
    <location>
        <begin position="102"/>
        <end position="131"/>
    </location>
</feature>
<keyword evidence="4" id="KW-1185">Reference proteome</keyword>
<protein>
    <submittedName>
        <fullName evidence="3">BSD-domain-containing protein</fullName>
    </submittedName>
</protein>
<accession>A0A6A6HNL4</accession>
<dbReference type="PANTHER" id="PTHR16019">
    <property type="entry name" value="SYNAPSE-ASSOCIATED PROTEIN"/>
    <property type="match status" value="1"/>
</dbReference>
<dbReference type="GO" id="GO:0005737">
    <property type="term" value="C:cytoplasm"/>
    <property type="evidence" value="ECO:0007669"/>
    <property type="project" value="TreeGrafter"/>
</dbReference>
<feature type="compositionally biased region" description="Acidic residues" evidence="1">
    <location>
        <begin position="311"/>
        <end position="326"/>
    </location>
</feature>
<feature type="compositionally biased region" description="Polar residues" evidence="1">
    <location>
        <begin position="327"/>
        <end position="345"/>
    </location>
</feature>
<dbReference type="Pfam" id="PF03909">
    <property type="entry name" value="BSD"/>
    <property type="match status" value="1"/>
</dbReference>
<dbReference type="OrthoDB" id="73788at2759"/>
<evidence type="ECO:0000259" key="2">
    <source>
        <dbReference type="PROSITE" id="PS50858"/>
    </source>
</evidence>
<dbReference type="PROSITE" id="PS50858">
    <property type="entry name" value="BSD"/>
    <property type="match status" value="1"/>
</dbReference>
<feature type="compositionally biased region" description="Basic and acidic residues" evidence="1">
    <location>
        <begin position="361"/>
        <end position="375"/>
    </location>
</feature>
<evidence type="ECO:0000313" key="3">
    <source>
        <dbReference type="EMBL" id="KAF2239715.1"/>
    </source>
</evidence>
<gene>
    <name evidence="3" type="ORF">EV356DRAFT_572480</name>
</gene>
<dbReference type="InterPro" id="IPR035925">
    <property type="entry name" value="BSD_dom_sf"/>
</dbReference>
<feature type="compositionally biased region" description="Polar residues" evidence="1">
    <location>
        <begin position="102"/>
        <end position="111"/>
    </location>
</feature>
<sequence length="413" mass="45866">MDAAYDRIQEEVTSPSTGGEKEDNKQDSTLTSELQEAYKAFSTSSWGASLGGFLGSVRSRGESIVQGARQEFLGEYNAASSQAAAGYDELQTQLENATEKVTLNTPSPSKDSFNKDSPADGPSLEKPEDLGADIVKEAESMLSRFRTEASKRLKDIEKAEDAADEALLKFGTNIRNFLRDAVSITAPEDGASGDGKSQVLFESRDSEGRRVIHTTRFDAQLHVIHSSLDSFLKDPSSPEYEKWAKDFDVEKKTDQIARDLEKYEELRRAMEKLVPEKVEYADFWKRYYFLRHVIETEEAKRREMLRGAATGDDEEVAWDEDSDEETSTPNAQKNNLTSASQTTLQAAPLGKVEGDNTDMLKPVEGRRSNDEKSQADSDASYDIVSGATSRASGSPKEKKAEPVKEESDEEDWE</sequence>
<dbReference type="Gene3D" id="1.10.3970.10">
    <property type="entry name" value="BSD domain"/>
    <property type="match status" value="1"/>
</dbReference>
<dbReference type="InterPro" id="IPR051494">
    <property type="entry name" value="BSD_domain-containing"/>
</dbReference>